<dbReference type="EMBL" id="BJFL01000047">
    <property type="protein sequence ID" value="GDY33585.1"/>
    <property type="molecule type" value="Genomic_DNA"/>
</dbReference>
<proteinExistence type="predicted"/>
<evidence type="ECO:0000256" key="1">
    <source>
        <dbReference type="SAM" id="MobiDB-lite"/>
    </source>
</evidence>
<organism evidence="2 3">
    <name type="scientific">Gandjariella thermophila</name>
    <dbReference type="NCBI Taxonomy" id="1931992"/>
    <lineage>
        <taxon>Bacteria</taxon>
        <taxon>Bacillati</taxon>
        <taxon>Actinomycetota</taxon>
        <taxon>Actinomycetes</taxon>
        <taxon>Pseudonocardiales</taxon>
        <taxon>Pseudonocardiaceae</taxon>
        <taxon>Gandjariella</taxon>
    </lineage>
</organism>
<name>A0A4D4J9T9_9PSEU</name>
<gene>
    <name evidence="2" type="ORF">GTS_52180</name>
</gene>
<comment type="caution">
    <text evidence="2">The sequence shown here is derived from an EMBL/GenBank/DDBJ whole genome shotgun (WGS) entry which is preliminary data.</text>
</comment>
<dbReference type="AlphaFoldDB" id="A0A4D4J9T9"/>
<accession>A0A4D4J9T9</accession>
<sequence length="162" mass="17671">MTSSGKDPGTPPQDTGQPDQIERDPAALNSGEDLDEDRLRVDPLEEGVEPPERWTAADRFGTTPFEEHHGEALDERLAEEEPDVDAGPAPERPVSATPLHDLDETIDEEVPGTEQEPDESFEVGRRRAEPTQLPEAARRGQSAEEAGGSVADTMRTPEEPPE</sequence>
<feature type="compositionally biased region" description="Basic and acidic residues" evidence="1">
    <location>
        <begin position="65"/>
        <end position="76"/>
    </location>
</feature>
<reference evidence="3" key="1">
    <citation type="submission" date="2019-04" db="EMBL/GenBank/DDBJ databases">
        <title>Draft genome sequence of Pseudonocardiaceae bacterium SL3-2-4.</title>
        <authorList>
            <person name="Ningsih F."/>
            <person name="Yokota A."/>
            <person name="Sakai Y."/>
            <person name="Nanatani K."/>
            <person name="Yabe S."/>
            <person name="Oetari A."/>
            <person name="Sjamsuridzal W."/>
        </authorList>
    </citation>
    <scope>NUCLEOTIDE SEQUENCE [LARGE SCALE GENOMIC DNA]</scope>
    <source>
        <strain evidence="3">SL3-2-4</strain>
    </source>
</reference>
<feature type="compositionally biased region" description="Acidic residues" evidence="1">
    <location>
        <begin position="104"/>
        <end position="121"/>
    </location>
</feature>
<dbReference type="OrthoDB" id="4565554at2"/>
<feature type="region of interest" description="Disordered" evidence="1">
    <location>
        <begin position="1"/>
        <end position="162"/>
    </location>
</feature>
<evidence type="ECO:0008006" key="4">
    <source>
        <dbReference type="Google" id="ProtNLM"/>
    </source>
</evidence>
<keyword evidence="3" id="KW-1185">Reference proteome</keyword>
<dbReference type="Proteomes" id="UP000298860">
    <property type="component" value="Unassembled WGS sequence"/>
</dbReference>
<evidence type="ECO:0000313" key="3">
    <source>
        <dbReference type="Proteomes" id="UP000298860"/>
    </source>
</evidence>
<evidence type="ECO:0000313" key="2">
    <source>
        <dbReference type="EMBL" id="GDY33585.1"/>
    </source>
</evidence>
<dbReference type="RefSeq" id="WP_137816512.1">
    <property type="nucleotide sequence ID" value="NZ_BJFL01000047.1"/>
</dbReference>
<protein>
    <recommendedName>
        <fullName evidence="4">DUF5709 domain-containing protein</fullName>
    </recommendedName>
</protein>